<reference evidence="13 14" key="1">
    <citation type="journal article" date="2015" name="BMC Genomics">
        <title>Gene expression during zombie ant biting behavior reflects the complexity underlying fungal parasitic behavioral manipulation.</title>
        <authorList>
            <person name="de Bekker C."/>
            <person name="Ohm R.A."/>
            <person name="Loreto R.G."/>
            <person name="Sebastian A."/>
            <person name="Albert I."/>
            <person name="Merrow M."/>
            <person name="Brachmann A."/>
            <person name="Hughes D.P."/>
        </authorList>
    </citation>
    <scope>NUCLEOTIDE SEQUENCE [LARGE SCALE GENOMIC DNA]</scope>
    <source>
        <strain evidence="13 14">SC16a</strain>
    </source>
</reference>
<gene>
    <name evidence="13" type="ORF">XA68_16525</name>
</gene>
<reference evidence="13 14" key="2">
    <citation type="journal article" date="2017" name="Sci. Rep.">
        <title>Ant-infecting Ophiocordyceps genomes reveal a high diversity of potential behavioral manipulation genes and a possible major role for enterotoxins.</title>
        <authorList>
            <person name="de Bekker C."/>
            <person name="Ohm R.A."/>
            <person name="Evans H.C."/>
            <person name="Brachmann A."/>
            <person name="Hughes D.P."/>
        </authorList>
    </citation>
    <scope>NUCLEOTIDE SEQUENCE [LARGE SCALE GENOMIC DNA]</scope>
    <source>
        <strain evidence="13 14">SC16a</strain>
    </source>
</reference>
<keyword evidence="14" id="KW-1185">Reference proteome</keyword>
<dbReference type="PANTHER" id="PTHR13032:SF6">
    <property type="entry name" value="MITOCHONDRIAL IMPORT INNER MEMBRANE TRANSLOCASE SUBUNIT TIM21"/>
    <property type="match status" value="1"/>
</dbReference>
<evidence type="ECO:0000256" key="12">
    <source>
        <dbReference type="RuleBase" id="RU367142"/>
    </source>
</evidence>
<evidence type="ECO:0000256" key="10">
    <source>
        <dbReference type="ARBA" id="ARBA00060204"/>
    </source>
</evidence>
<evidence type="ECO:0000256" key="7">
    <source>
        <dbReference type="ARBA" id="ARBA00022989"/>
    </source>
</evidence>
<name>A0A2A9P6D7_OPHUN</name>
<dbReference type="Proteomes" id="UP000037136">
    <property type="component" value="Unassembled WGS sequence"/>
</dbReference>
<evidence type="ECO:0000256" key="3">
    <source>
        <dbReference type="ARBA" id="ARBA00020726"/>
    </source>
</evidence>
<dbReference type="Gene3D" id="3.10.450.320">
    <property type="entry name" value="Mitochondrial import inner membrane translocase subunit Tim21"/>
    <property type="match status" value="1"/>
</dbReference>
<keyword evidence="12" id="KW-0811">Translocation</keyword>
<dbReference type="FunFam" id="3.10.450.320:FF:000002">
    <property type="entry name" value="Mitochondrial import inner membrane translocase subunit tim21"/>
    <property type="match status" value="1"/>
</dbReference>
<keyword evidence="12" id="KW-0813">Transport</keyword>
<evidence type="ECO:0000256" key="11">
    <source>
        <dbReference type="ARBA" id="ARBA00063758"/>
    </source>
</evidence>
<dbReference type="InterPro" id="IPR013261">
    <property type="entry name" value="Tim21"/>
</dbReference>
<comment type="subunit">
    <text evidence="11">Component of the TIM23 complex, at least composed of TIM23, TIM17, TIM50 and TIM21.</text>
</comment>
<dbReference type="PANTHER" id="PTHR13032">
    <property type="entry name" value="MITOCHONDRIAL IMPORT INNER MEMBRANE TRANSLOCASE SUBUNIT TIM21"/>
    <property type="match status" value="1"/>
</dbReference>
<comment type="caution">
    <text evidence="13">The sequence shown here is derived from an EMBL/GenBank/DDBJ whole genome shotgun (WGS) entry which is preliminary data.</text>
</comment>
<feature type="transmembrane region" description="Helical" evidence="12">
    <location>
        <begin position="70"/>
        <end position="90"/>
    </location>
</feature>
<evidence type="ECO:0000256" key="1">
    <source>
        <dbReference type="ARBA" id="ARBA00004434"/>
    </source>
</evidence>
<dbReference type="AlphaFoldDB" id="A0A2A9P6D7"/>
<evidence type="ECO:0000256" key="9">
    <source>
        <dbReference type="ARBA" id="ARBA00023136"/>
    </source>
</evidence>
<organism evidence="13 14">
    <name type="scientific">Ophiocordyceps unilateralis</name>
    <name type="common">Zombie-ant fungus</name>
    <name type="synonym">Torrubia unilateralis</name>
    <dbReference type="NCBI Taxonomy" id="268505"/>
    <lineage>
        <taxon>Eukaryota</taxon>
        <taxon>Fungi</taxon>
        <taxon>Dikarya</taxon>
        <taxon>Ascomycota</taxon>
        <taxon>Pezizomycotina</taxon>
        <taxon>Sordariomycetes</taxon>
        <taxon>Hypocreomycetidae</taxon>
        <taxon>Hypocreales</taxon>
        <taxon>Ophiocordycipitaceae</taxon>
        <taxon>Ophiocordyceps</taxon>
    </lineage>
</organism>
<keyword evidence="8 12" id="KW-0496">Mitochondrion</keyword>
<keyword evidence="7 12" id="KW-1133">Transmembrane helix</keyword>
<dbReference type="Pfam" id="PF08294">
    <property type="entry name" value="TIM21"/>
    <property type="match status" value="1"/>
</dbReference>
<accession>A0A2A9P6D7</accession>
<keyword evidence="12" id="KW-0653">Protein transport</keyword>
<evidence type="ECO:0000256" key="6">
    <source>
        <dbReference type="ARBA" id="ARBA00022946"/>
    </source>
</evidence>
<evidence type="ECO:0000256" key="8">
    <source>
        <dbReference type="ARBA" id="ARBA00023128"/>
    </source>
</evidence>
<dbReference type="EMBL" id="LAZP02000582">
    <property type="protein sequence ID" value="PFH56430.1"/>
    <property type="molecule type" value="Genomic_DNA"/>
</dbReference>
<dbReference type="STRING" id="268505.A0A2A9P6D7"/>
<evidence type="ECO:0000313" key="14">
    <source>
        <dbReference type="Proteomes" id="UP000037136"/>
    </source>
</evidence>
<dbReference type="OrthoDB" id="436405at2759"/>
<sequence length="225" mass="25347">MLRVIRSTASSSSVPLLVARRTYGSHTSLGATAAPKQRRRSITPFDDNGSVPWRELSATEKMARATQQSFNGGMIVIGLALTGTVAYFLWTDVFSPDSKVSQFNRAVDRIKRDPRCIQLLGDAHKITAHGEETLNKWRRARPLSYSEKVDAQGDSHLLMHFHVDGPLQNGIAQLHMVRRRGESDYGYRYFFVDVKGHERIYLDKARSEPSVGKKQLSLFGVKWGQ</sequence>
<evidence type="ECO:0000313" key="13">
    <source>
        <dbReference type="EMBL" id="PFH56430.1"/>
    </source>
</evidence>
<comment type="function">
    <text evidence="10">Essential component of the TIM23 complex, a complex that mediates the translocation of transit peptide-containing proteins across the mitochondrial inner membrane. Required to keep the TOM and the TIM23 complexes in close contact. At some point, it is released from the TOM23 complex to allow protein translocation into the mitochondrial matrix.</text>
</comment>
<keyword evidence="9 12" id="KW-0472">Membrane</keyword>
<comment type="subcellular location">
    <subcellularLocation>
        <location evidence="1 12">Mitochondrion inner membrane</location>
        <topology evidence="1 12">Single-pass membrane protein</topology>
    </subcellularLocation>
</comment>
<dbReference type="GO" id="GO:0005744">
    <property type="term" value="C:TIM23 mitochondrial import inner membrane translocase complex"/>
    <property type="evidence" value="ECO:0007669"/>
    <property type="project" value="UniProtKB-UniRule"/>
</dbReference>
<evidence type="ECO:0000256" key="2">
    <source>
        <dbReference type="ARBA" id="ARBA00010867"/>
    </source>
</evidence>
<keyword evidence="5 12" id="KW-0999">Mitochondrion inner membrane</keyword>
<dbReference type="GO" id="GO:0030150">
    <property type="term" value="P:protein import into mitochondrial matrix"/>
    <property type="evidence" value="ECO:0007669"/>
    <property type="project" value="UniProtKB-UniRule"/>
</dbReference>
<evidence type="ECO:0000256" key="4">
    <source>
        <dbReference type="ARBA" id="ARBA00022692"/>
    </source>
</evidence>
<keyword evidence="4 12" id="KW-0812">Transmembrane</keyword>
<keyword evidence="6" id="KW-0809">Transit peptide</keyword>
<comment type="similarity">
    <text evidence="2 12">Belongs to the TIM21 family.</text>
</comment>
<proteinExistence type="inferred from homology"/>
<protein>
    <recommendedName>
        <fullName evidence="3 12">Mitochondrial import inner membrane translocase subunit Tim21</fullName>
    </recommendedName>
</protein>
<evidence type="ECO:0000256" key="5">
    <source>
        <dbReference type="ARBA" id="ARBA00022792"/>
    </source>
</evidence>
<dbReference type="InterPro" id="IPR038552">
    <property type="entry name" value="Tim21_IMS_sf"/>
</dbReference>